<dbReference type="EMBL" id="CAJVPZ010009732">
    <property type="protein sequence ID" value="CAG8612275.1"/>
    <property type="molecule type" value="Genomic_DNA"/>
</dbReference>
<evidence type="ECO:0000256" key="1">
    <source>
        <dbReference type="SAM" id="MobiDB-lite"/>
    </source>
</evidence>
<proteinExistence type="predicted"/>
<keyword evidence="2" id="KW-1133">Transmembrane helix</keyword>
<dbReference type="AlphaFoldDB" id="A0A9N9CS33"/>
<reference evidence="3" key="1">
    <citation type="submission" date="2021-06" db="EMBL/GenBank/DDBJ databases">
        <authorList>
            <person name="Kallberg Y."/>
            <person name="Tangrot J."/>
            <person name="Rosling A."/>
        </authorList>
    </citation>
    <scope>NUCLEOTIDE SEQUENCE</scope>
    <source>
        <strain evidence="3">IN212</strain>
    </source>
</reference>
<accession>A0A9N9CS33</accession>
<name>A0A9N9CS33_9GLOM</name>
<sequence>MSSSQSASITDRSPSPSAFIVASETSSEDDEFEFVVDYKLFVKMANGTSLSAKWFQESVSTVMNEEGAERPDDYKNNNQVPSVSSLSVYDKEIAANVLQIRTTYRCNMHIRPCLNKETHKDLHIKITFMMLSIWASDIVMFVIVLY</sequence>
<keyword evidence="2" id="KW-0472">Membrane</keyword>
<evidence type="ECO:0000256" key="2">
    <source>
        <dbReference type="SAM" id="Phobius"/>
    </source>
</evidence>
<feature type="region of interest" description="Disordered" evidence="1">
    <location>
        <begin position="1"/>
        <end position="22"/>
    </location>
</feature>
<evidence type="ECO:0000313" key="3">
    <source>
        <dbReference type="EMBL" id="CAG8612275.1"/>
    </source>
</evidence>
<protein>
    <submittedName>
        <fullName evidence="3">6823_t:CDS:1</fullName>
    </submittedName>
</protein>
<organism evidence="3 4">
    <name type="scientific">Racocetra fulgida</name>
    <dbReference type="NCBI Taxonomy" id="60492"/>
    <lineage>
        <taxon>Eukaryota</taxon>
        <taxon>Fungi</taxon>
        <taxon>Fungi incertae sedis</taxon>
        <taxon>Mucoromycota</taxon>
        <taxon>Glomeromycotina</taxon>
        <taxon>Glomeromycetes</taxon>
        <taxon>Diversisporales</taxon>
        <taxon>Gigasporaceae</taxon>
        <taxon>Racocetra</taxon>
    </lineage>
</organism>
<feature type="transmembrane region" description="Helical" evidence="2">
    <location>
        <begin position="126"/>
        <end position="145"/>
    </location>
</feature>
<feature type="compositionally biased region" description="Polar residues" evidence="1">
    <location>
        <begin position="1"/>
        <end position="16"/>
    </location>
</feature>
<comment type="caution">
    <text evidence="3">The sequence shown here is derived from an EMBL/GenBank/DDBJ whole genome shotgun (WGS) entry which is preliminary data.</text>
</comment>
<keyword evidence="4" id="KW-1185">Reference proteome</keyword>
<evidence type="ECO:0000313" key="4">
    <source>
        <dbReference type="Proteomes" id="UP000789396"/>
    </source>
</evidence>
<gene>
    <name evidence="3" type="ORF">RFULGI_LOCUS7025</name>
</gene>
<dbReference type="Proteomes" id="UP000789396">
    <property type="component" value="Unassembled WGS sequence"/>
</dbReference>
<keyword evidence="2" id="KW-0812">Transmembrane</keyword>